<feature type="domain" description="Carboxyltransferase" evidence="4">
    <location>
        <begin position="24"/>
        <end position="316"/>
    </location>
</feature>
<evidence type="ECO:0000313" key="5">
    <source>
        <dbReference type="EMBL" id="SEL50520.1"/>
    </source>
</evidence>
<dbReference type="SMART" id="SM00797">
    <property type="entry name" value="AHS2"/>
    <property type="match status" value="1"/>
</dbReference>
<sequence length="330" mass="36140">MRLKIIKPGIMTSIQDLGRWEYRSEGVPSSGAMDTLAARIANIALGNAPHEAVIEFTYGNIAIQTQSDMLLAYSGEGGTFFIEKQLLTPGKPIFIPSGTVLNLVNNPSSVYTYLAVAGGWDIKDILGSKSTYITAGFGGVQGRALKIGDELSNNHNYTDTTKKILLKLQGKKINFPKWHLNKMSFIYHQTVVRVVPAHEFTWFEASSLLNFLSSSYELNVNSNRMGYQLDGPKLNRSVKKELLSTAVCPGTIQVTNDGSLMLLMADSQTIGGYPRIAQVAAVDLPTCAQLSPGNTISFAEISRTDAEKRYLERENQLRKLAIAVAMAVNK</sequence>
<proteinExistence type="predicted"/>
<dbReference type="InterPro" id="IPR029000">
    <property type="entry name" value="Cyclophilin-like_dom_sf"/>
</dbReference>
<dbReference type="EMBL" id="FOAF01000002">
    <property type="protein sequence ID" value="SEL50520.1"/>
    <property type="molecule type" value="Genomic_DNA"/>
</dbReference>
<dbReference type="SUPFAM" id="SSF50891">
    <property type="entry name" value="Cyclophilin-like"/>
    <property type="match status" value="1"/>
</dbReference>
<evidence type="ECO:0000256" key="3">
    <source>
        <dbReference type="ARBA" id="ARBA00022840"/>
    </source>
</evidence>
<evidence type="ECO:0000256" key="2">
    <source>
        <dbReference type="ARBA" id="ARBA00022801"/>
    </source>
</evidence>
<dbReference type="GO" id="GO:0016787">
    <property type="term" value="F:hydrolase activity"/>
    <property type="evidence" value="ECO:0007669"/>
    <property type="project" value="UniProtKB-KW"/>
</dbReference>
<keyword evidence="1" id="KW-0547">Nucleotide-binding</keyword>
<evidence type="ECO:0000259" key="4">
    <source>
        <dbReference type="SMART" id="SM00797"/>
    </source>
</evidence>
<keyword evidence="3" id="KW-0067">ATP-binding</keyword>
<organism evidence="5 6">
    <name type="scientific">Olivibacter domesticus</name>
    <name type="common">Pseudosphingobacterium domesticum</name>
    <dbReference type="NCBI Taxonomy" id="407022"/>
    <lineage>
        <taxon>Bacteria</taxon>
        <taxon>Pseudomonadati</taxon>
        <taxon>Bacteroidota</taxon>
        <taxon>Sphingobacteriia</taxon>
        <taxon>Sphingobacteriales</taxon>
        <taxon>Sphingobacteriaceae</taxon>
        <taxon>Olivibacter</taxon>
    </lineage>
</organism>
<dbReference type="PANTHER" id="PTHR43309">
    <property type="entry name" value="5-OXOPROLINASE SUBUNIT C"/>
    <property type="match status" value="1"/>
</dbReference>
<evidence type="ECO:0000313" key="6">
    <source>
        <dbReference type="Proteomes" id="UP000199421"/>
    </source>
</evidence>
<reference evidence="6" key="1">
    <citation type="submission" date="2016-10" db="EMBL/GenBank/DDBJ databases">
        <authorList>
            <person name="Varghese N."/>
            <person name="Submissions S."/>
        </authorList>
    </citation>
    <scope>NUCLEOTIDE SEQUENCE [LARGE SCALE GENOMIC DNA]</scope>
    <source>
        <strain evidence="6">DSM 18733</strain>
    </source>
</reference>
<dbReference type="STRING" id="407022.SAMN05661044_02696"/>
<keyword evidence="2" id="KW-0378">Hydrolase</keyword>
<dbReference type="Proteomes" id="UP000199421">
    <property type="component" value="Unassembled WGS sequence"/>
</dbReference>
<dbReference type="RefSeq" id="WP_093325090.1">
    <property type="nucleotide sequence ID" value="NZ_FOAF01000002.1"/>
</dbReference>
<dbReference type="Pfam" id="PF02626">
    <property type="entry name" value="CT_A_B"/>
    <property type="match status" value="1"/>
</dbReference>
<gene>
    <name evidence="5" type="ORF">SAMN05661044_02696</name>
</gene>
<dbReference type="InterPro" id="IPR052708">
    <property type="entry name" value="PxpC"/>
</dbReference>
<dbReference type="NCBIfam" id="TIGR00724">
    <property type="entry name" value="urea_amlyse_rel"/>
    <property type="match status" value="1"/>
</dbReference>
<dbReference type="OrthoDB" id="9782422at2"/>
<dbReference type="GO" id="GO:0005524">
    <property type="term" value="F:ATP binding"/>
    <property type="evidence" value="ECO:0007669"/>
    <property type="project" value="UniProtKB-KW"/>
</dbReference>
<accession>A0A1H7QR97</accession>
<dbReference type="AlphaFoldDB" id="A0A1H7QR97"/>
<name>A0A1H7QR97_OLID1</name>
<protein>
    <submittedName>
        <fullName evidence="5">Antagonist of KipI</fullName>
    </submittedName>
</protein>
<keyword evidence="6" id="KW-1185">Reference proteome</keyword>
<dbReference type="Gene3D" id="2.40.100.10">
    <property type="entry name" value="Cyclophilin-like"/>
    <property type="match status" value="1"/>
</dbReference>
<dbReference type="InterPro" id="IPR003778">
    <property type="entry name" value="CT_A_B"/>
</dbReference>
<dbReference type="PANTHER" id="PTHR43309:SF3">
    <property type="entry name" value="5-OXOPROLINASE SUBUNIT C"/>
    <property type="match status" value="1"/>
</dbReference>
<evidence type="ECO:0000256" key="1">
    <source>
        <dbReference type="ARBA" id="ARBA00022741"/>
    </source>
</evidence>